<comment type="caution">
    <text evidence="2">The sequence shown here is derived from an EMBL/GenBank/DDBJ whole genome shotgun (WGS) entry which is preliminary data.</text>
</comment>
<evidence type="ECO:0000313" key="2">
    <source>
        <dbReference type="EMBL" id="KAF4648076.1"/>
    </source>
</evidence>
<evidence type="ECO:0000256" key="1">
    <source>
        <dbReference type="SAM" id="SignalP"/>
    </source>
</evidence>
<organism evidence="2 3">
    <name type="scientific">Perkinsus chesapeaki</name>
    <name type="common">Clam parasite</name>
    <name type="synonym">Perkinsus andrewsi</name>
    <dbReference type="NCBI Taxonomy" id="330153"/>
    <lineage>
        <taxon>Eukaryota</taxon>
        <taxon>Sar</taxon>
        <taxon>Alveolata</taxon>
        <taxon>Perkinsozoa</taxon>
        <taxon>Perkinsea</taxon>
        <taxon>Perkinsida</taxon>
        <taxon>Perkinsidae</taxon>
        <taxon>Perkinsus</taxon>
    </lineage>
</organism>
<feature type="chain" id="PRO_5029525550" evidence="1">
    <location>
        <begin position="19"/>
        <end position="134"/>
    </location>
</feature>
<keyword evidence="3" id="KW-1185">Reference proteome</keyword>
<feature type="signal peptide" evidence="1">
    <location>
        <begin position="1"/>
        <end position="18"/>
    </location>
</feature>
<dbReference type="EMBL" id="JAAPAO010002198">
    <property type="protein sequence ID" value="KAF4648076.1"/>
    <property type="molecule type" value="Genomic_DNA"/>
</dbReference>
<dbReference type="AlphaFoldDB" id="A0A7J6KNJ0"/>
<keyword evidence="1" id="KW-0732">Signal</keyword>
<proteinExistence type="predicted"/>
<sequence>MLFAVVFTQLIIITPAWHIPDGEFHGQASNPYINLKCRFNTAGPKPTVVIEANCDGREWHKTVDPLELKTSTDKTFVIANLQSGDYEELIDYLNFKCPGQRFTSGDFATFKVTSVGNQLKINEEKRWVDIYKAR</sequence>
<dbReference type="OrthoDB" id="10616328at2759"/>
<evidence type="ECO:0000313" key="3">
    <source>
        <dbReference type="Proteomes" id="UP000591131"/>
    </source>
</evidence>
<name>A0A7J6KNJ0_PERCH</name>
<dbReference type="Proteomes" id="UP000591131">
    <property type="component" value="Unassembled WGS sequence"/>
</dbReference>
<gene>
    <name evidence="2" type="ORF">FOL47_003751</name>
</gene>
<protein>
    <submittedName>
        <fullName evidence="2">Uncharacterized protein</fullName>
    </submittedName>
</protein>
<reference evidence="2 3" key="1">
    <citation type="submission" date="2020-04" db="EMBL/GenBank/DDBJ databases">
        <title>Perkinsus chesapeaki whole genome sequence.</title>
        <authorList>
            <person name="Bogema D.R."/>
        </authorList>
    </citation>
    <scope>NUCLEOTIDE SEQUENCE [LARGE SCALE GENOMIC DNA]</scope>
    <source>
        <strain evidence="2">ATCC PRA-425</strain>
    </source>
</reference>
<accession>A0A7J6KNJ0</accession>